<accession>A0A6J5LFX9</accession>
<dbReference type="EMBL" id="LR796256">
    <property type="protein sequence ID" value="CAB4131997.1"/>
    <property type="molecule type" value="Genomic_DNA"/>
</dbReference>
<evidence type="ECO:0000313" key="2">
    <source>
        <dbReference type="EMBL" id="CAB4131997.1"/>
    </source>
</evidence>
<feature type="compositionally biased region" description="Basic and acidic residues" evidence="1">
    <location>
        <begin position="17"/>
        <end position="31"/>
    </location>
</feature>
<proteinExistence type="predicted"/>
<protein>
    <recommendedName>
        <fullName evidence="3">Conjugal transfer protein TraR</fullName>
    </recommendedName>
</protein>
<evidence type="ECO:0000256" key="1">
    <source>
        <dbReference type="SAM" id="MobiDB-lite"/>
    </source>
</evidence>
<name>A0A6J5LFX9_9CAUD</name>
<gene>
    <name evidence="2" type="ORF">UFOVP138_6</name>
</gene>
<reference evidence="2" key="1">
    <citation type="submission" date="2020-04" db="EMBL/GenBank/DDBJ databases">
        <authorList>
            <person name="Chiriac C."/>
            <person name="Salcher M."/>
            <person name="Ghai R."/>
            <person name="Kavagutti S V."/>
        </authorList>
    </citation>
    <scope>NUCLEOTIDE SEQUENCE</scope>
</reference>
<evidence type="ECO:0008006" key="3">
    <source>
        <dbReference type="Google" id="ProtNLM"/>
    </source>
</evidence>
<sequence>MSLIPDDFEPSPCESDQATKLEESERNRGIEQAHAIAKKIPKGEAGECDMCGDEFSRIVNGMCGGCRDIVEKRNRRLGRDYDYR</sequence>
<feature type="region of interest" description="Disordered" evidence="1">
    <location>
        <begin position="1"/>
        <end position="31"/>
    </location>
</feature>
<organism evidence="2">
    <name type="scientific">uncultured Caudovirales phage</name>
    <dbReference type="NCBI Taxonomy" id="2100421"/>
    <lineage>
        <taxon>Viruses</taxon>
        <taxon>Duplodnaviria</taxon>
        <taxon>Heunggongvirae</taxon>
        <taxon>Uroviricota</taxon>
        <taxon>Caudoviricetes</taxon>
        <taxon>Peduoviridae</taxon>
        <taxon>Maltschvirus</taxon>
        <taxon>Maltschvirus maltsch</taxon>
    </lineage>
</organism>